<dbReference type="GO" id="GO:0004386">
    <property type="term" value="F:helicase activity"/>
    <property type="evidence" value="ECO:0007669"/>
    <property type="project" value="UniProtKB-KW"/>
</dbReference>
<keyword evidence="1" id="KW-0547">Nucleotide-binding</keyword>
<keyword evidence="1" id="KW-0067">ATP-binding</keyword>
<dbReference type="Proteomes" id="UP001142430">
    <property type="component" value="Segment"/>
</dbReference>
<organism evidence="1 2">
    <name type="scientific">Saguinine gammaherpesvirus 1</name>
    <dbReference type="NCBI Taxonomy" id="2169901"/>
    <lineage>
        <taxon>Viruses</taxon>
        <taxon>Duplodnaviria</taxon>
        <taxon>Heunggongvirae</taxon>
        <taxon>Peploviricota</taxon>
        <taxon>Herviviricetes</taxon>
        <taxon>Herpesvirales</taxon>
        <taxon>Orthoherpesviridae</taxon>
        <taxon>Gammaherpesvirinae</taxon>
    </lineage>
</organism>
<evidence type="ECO:0000313" key="1">
    <source>
        <dbReference type="EMBL" id="UNP64482.1"/>
    </source>
</evidence>
<accession>A0A9Q8VIK7</accession>
<dbReference type="EMBL" id="OK337614">
    <property type="protein sequence ID" value="UNP64482.1"/>
    <property type="molecule type" value="Genomic_DNA"/>
</dbReference>
<dbReference type="GO" id="GO:0019079">
    <property type="term" value="P:viral genome replication"/>
    <property type="evidence" value="ECO:0007669"/>
    <property type="project" value="InterPro"/>
</dbReference>
<reference evidence="1" key="1">
    <citation type="submission" date="2021-09" db="EMBL/GenBank/DDBJ databases">
        <title>The complete genome of the Saguinine gammaherpesvirus 1 (SgGHV-1).</title>
        <authorList>
            <person name="Marti-Carreras J."/>
            <person name="Maes P."/>
        </authorList>
    </citation>
    <scope>NUCLEOTIDE SEQUENCE</scope>
    <source>
        <strain evidence="1">S338D</strain>
    </source>
</reference>
<protein>
    <submittedName>
        <fullName evidence="1">Subunit of helicase-primase complex</fullName>
    </submittedName>
</protein>
<keyword evidence="1" id="KW-0378">Hydrolase</keyword>
<proteinExistence type="predicted"/>
<dbReference type="InterPro" id="IPR004996">
    <property type="entry name" value="HSV_HEPA"/>
</dbReference>
<name>A0A9Q8VIK7_9GAMA</name>
<sequence length="445" mass="51507">MENIDDYEDVGLMSGIFIYNIVIHEKAIVWICSYSCMQPEYLGLQKHLFRVQYVQEEDIESCPNTEKDSLDPFHHGTEFIQWSLEQKIKDPLIQNLERSSSDTLKLKFTKNRILIGFEHAHVPNTQLPAKGAYLHIHLPKDYTLEDAKPSKEPWFKKQVENSGKADYEITLKAPEGIFSCSSGKSAAKKAKADTLGIMDIFKINDYTIHLRTSFVKVRLINVTFNYMWVNNSGLWSGCMMEFFRALYCKVYSIDFRGLLPKFLYLFQCALEEASPFNPIVPSFPFIQFKFGKPTKLPFSEIDHRIDYAIMAHLPCIRGSPLADFCLRIQPLDSCQQPIIWPLGIQELNGQLTDESESKIILMDPRYYIKINLMGVLTKLMWGNGCLEKNFNELLTINKLVTTSTQGKIKAIYNFVMTQLFKLMKTFQMEWIFLDKSEMMISMKVC</sequence>
<dbReference type="Pfam" id="PF03324">
    <property type="entry name" value="Herpes_HEPA"/>
    <property type="match status" value="1"/>
</dbReference>
<evidence type="ECO:0000313" key="2">
    <source>
        <dbReference type="Proteomes" id="UP001142430"/>
    </source>
</evidence>
<keyword evidence="1" id="KW-0347">Helicase</keyword>